<dbReference type="Gene3D" id="2.60.40.1400">
    <property type="entry name" value="G protein-activated inward rectifier potassium channel 1"/>
    <property type="match status" value="1"/>
</dbReference>
<dbReference type="Pfam" id="PF07885">
    <property type="entry name" value="Ion_trans_2"/>
    <property type="match status" value="1"/>
</dbReference>
<dbReference type="InterPro" id="IPR016449">
    <property type="entry name" value="K_chnl_inward-rec_Kir"/>
</dbReference>
<dbReference type="InterPro" id="IPR014756">
    <property type="entry name" value="Ig_E-set"/>
</dbReference>
<dbReference type="InterPro" id="IPR013518">
    <property type="entry name" value="K_chnl_inward-rec_Kir_cyto"/>
</dbReference>
<evidence type="ECO:0000256" key="6">
    <source>
        <dbReference type="ARBA" id="ARBA00022958"/>
    </source>
</evidence>
<dbReference type="RefSeq" id="WP_408086007.1">
    <property type="nucleotide sequence ID" value="NZ_JBELPZ010000021.1"/>
</dbReference>
<keyword evidence="2" id="KW-0813">Transport</keyword>
<dbReference type="PANTHER" id="PTHR11767">
    <property type="entry name" value="INWARD RECTIFIER POTASSIUM CHANNEL"/>
    <property type="match status" value="1"/>
</dbReference>
<evidence type="ECO:0000256" key="11">
    <source>
        <dbReference type="SAM" id="Phobius"/>
    </source>
</evidence>
<name>A0ABW8Z0E6_9FLAO</name>
<dbReference type="PRINTS" id="PR01320">
    <property type="entry name" value="KIRCHANNEL"/>
</dbReference>
<evidence type="ECO:0000256" key="8">
    <source>
        <dbReference type="ARBA" id="ARBA00023065"/>
    </source>
</evidence>
<feature type="transmembrane region" description="Helical" evidence="11">
    <location>
        <begin position="132"/>
        <end position="153"/>
    </location>
</feature>
<keyword evidence="5" id="KW-0851">Voltage-gated channel</keyword>
<comment type="subcellular location">
    <subcellularLocation>
        <location evidence="1">Membrane</location>
        <topology evidence="1">Multi-pass membrane protein</topology>
    </subcellularLocation>
</comment>
<reference evidence="14 15" key="1">
    <citation type="submission" date="2024-06" db="EMBL/GenBank/DDBJ databases">
        <authorList>
            <person name="Kaempfer P."/>
            <person name="Viver T."/>
        </authorList>
    </citation>
    <scope>NUCLEOTIDE SEQUENCE [LARGE SCALE GENOMIC DNA]</scope>
    <source>
        <strain evidence="14 15">ST-119</strain>
    </source>
</reference>
<proteinExistence type="predicted"/>
<evidence type="ECO:0000259" key="12">
    <source>
        <dbReference type="Pfam" id="PF07885"/>
    </source>
</evidence>
<keyword evidence="4 11" id="KW-0812">Transmembrane</keyword>
<evidence type="ECO:0000256" key="7">
    <source>
        <dbReference type="ARBA" id="ARBA00022989"/>
    </source>
</evidence>
<accession>A0ABW8Z0E6</accession>
<gene>
    <name evidence="14" type="ORF">ABS766_15000</name>
</gene>
<keyword evidence="3" id="KW-0633">Potassium transport</keyword>
<evidence type="ECO:0000259" key="13">
    <source>
        <dbReference type="Pfam" id="PF17655"/>
    </source>
</evidence>
<keyword evidence="10" id="KW-0407">Ion channel</keyword>
<dbReference type="PANTHER" id="PTHR11767:SF102">
    <property type="entry name" value="INWARDLY RECTIFYING POTASSIUM CHANNEL 1, ISOFORM F"/>
    <property type="match status" value="1"/>
</dbReference>
<keyword evidence="7 11" id="KW-1133">Transmembrane helix</keyword>
<dbReference type="Gene3D" id="1.10.287.70">
    <property type="match status" value="1"/>
</dbReference>
<sequence>MEIFKNINIKAKPSETTGFGTNPNSYGGRFINKDGTANIEKKGLNFFDRISWYHTLLNMSGWKFIGIIFCFYAGINFLFALLYYLIGVENLDGIGTAGGEWVKFGKAYFFSAQTFTTVGYGHISPSGVGTSALAATEALTGLLSFAIATGLFYGRFSRPRMFIQFSHNALIAPYKGKSGLMVRMAPHKNTNLIDAEARMTLGMVVMENNKPVNKFYTLELEMVKISSLTLSWTLVHPITEESPFYGFTKEDFETIEGEVIVYIKAFDDLFSSTVAATSSYTFDEIVYGAKFNMMYSENEDNSSTILYLDKLNSFKKADISEY</sequence>
<keyword evidence="9 11" id="KW-0472">Membrane</keyword>
<keyword evidence="6" id="KW-0630">Potassium</keyword>
<keyword evidence="8" id="KW-0406">Ion transport</keyword>
<organism evidence="14 15">
    <name type="scientific">Flavobacterium rhizosphaerae</name>
    <dbReference type="NCBI Taxonomy" id="3163298"/>
    <lineage>
        <taxon>Bacteria</taxon>
        <taxon>Pseudomonadati</taxon>
        <taxon>Bacteroidota</taxon>
        <taxon>Flavobacteriia</taxon>
        <taxon>Flavobacteriales</taxon>
        <taxon>Flavobacteriaceae</taxon>
        <taxon>Flavobacterium</taxon>
    </lineage>
</organism>
<evidence type="ECO:0000256" key="9">
    <source>
        <dbReference type="ARBA" id="ARBA00023136"/>
    </source>
</evidence>
<feature type="transmembrane region" description="Helical" evidence="11">
    <location>
        <begin position="64"/>
        <end position="86"/>
    </location>
</feature>
<dbReference type="EMBL" id="JBELPZ010000021">
    <property type="protein sequence ID" value="MFL9845725.1"/>
    <property type="molecule type" value="Genomic_DNA"/>
</dbReference>
<evidence type="ECO:0000256" key="4">
    <source>
        <dbReference type="ARBA" id="ARBA00022692"/>
    </source>
</evidence>
<evidence type="ECO:0000313" key="15">
    <source>
        <dbReference type="Proteomes" id="UP001629156"/>
    </source>
</evidence>
<dbReference type="SUPFAM" id="SSF81296">
    <property type="entry name" value="E set domains"/>
    <property type="match status" value="1"/>
</dbReference>
<comment type="caution">
    <text evidence="14">The sequence shown here is derived from an EMBL/GenBank/DDBJ whole genome shotgun (WGS) entry which is preliminary data.</text>
</comment>
<feature type="domain" description="Inward rectifier potassium channel C-terminal" evidence="13">
    <location>
        <begin position="163"/>
        <end position="302"/>
    </location>
</feature>
<dbReference type="SUPFAM" id="SSF81324">
    <property type="entry name" value="Voltage-gated potassium channels"/>
    <property type="match status" value="1"/>
</dbReference>
<dbReference type="Proteomes" id="UP001629156">
    <property type="component" value="Unassembled WGS sequence"/>
</dbReference>
<dbReference type="InterPro" id="IPR013099">
    <property type="entry name" value="K_chnl_dom"/>
</dbReference>
<evidence type="ECO:0000256" key="3">
    <source>
        <dbReference type="ARBA" id="ARBA00022538"/>
    </source>
</evidence>
<evidence type="ECO:0000313" key="14">
    <source>
        <dbReference type="EMBL" id="MFL9845725.1"/>
    </source>
</evidence>
<evidence type="ECO:0000256" key="2">
    <source>
        <dbReference type="ARBA" id="ARBA00022448"/>
    </source>
</evidence>
<keyword evidence="15" id="KW-1185">Reference proteome</keyword>
<dbReference type="Pfam" id="PF17655">
    <property type="entry name" value="IRK_C"/>
    <property type="match status" value="1"/>
</dbReference>
<evidence type="ECO:0000256" key="5">
    <source>
        <dbReference type="ARBA" id="ARBA00022882"/>
    </source>
</evidence>
<dbReference type="InterPro" id="IPR041647">
    <property type="entry name" value="IRK_C"/>
</dbReference>
<evidence type="ECO:0000256" key="1">
    <source>
        <dbReference type="ARBA" id="ARBA00004141"/>
    </source>
</evidence>
<feature type="domain" description="Potassium channel" evidence="12">
    <location>
        <begin position="78"/>
        <end position="152"/>
    </location>
</feature>
<evidence type="ECO:0000256" key="10">
    <source>
        <dbReference type="ARBA" id="ARBA00023303"/>
    </source>
</evidence>
<protein>
    <submittedName>
        <fullName evidence="14">Ion channel</fullName>
    </submittedName>
</protein>